<keyword evidence="6" id="KW-0378">Hydrolase</keyword>
<keyword evidence="9 11" id="KW-1133">Transmembrane helix</keyword>
<evidence type="ECO:0000256" key="6">
    <source>
        <dbReference type="ARBA" id="ARBA00022801"/>
    </source>
</evidence>
<evidence type="ECO:0000259" key="12">
    <source>
        <dbReference type="PROSITE" id="PS50893"/>
    </source>
</evidence>
<dbReference type="InterPro" id="IPR039421">
    <property type="entry name" value="Type_1_exporter"/>
</dbReference>
<keyword evidence="5" id="KW-0547">Nucleotide-binding</keyword>
<dbReference type="GO" id="GO:0015421">
    <property type="term" value="F:ABC-type oligopeptide transporter activity"/>
    <property type="evidence" value="ECO:0007669"/>
    <property type="project" value="TreeGrafter"/>
</dbReference>
<feature type="domain" description="Peptidase C39" evidence="14">
    <location>
        <begin position="15"/>
        <end position="134"/>
    </location>
</feature>
<dbReference type="InterPro" id="IPR036640">
    <property type="entry name" value="ABC1_TM_sf"/>
</dbReference>
<proteinExistence type="predicted"/>
<dbReference type="PROSITE" id="PS50893">
    <property type="entry name" value="ABC_TRANSPORTER_2"/>
    <property type="match status" value="1"/>
</dbReference>
<evidence type="ECO:0000256" key="10">
    <source>
        <dbReference type="ARBA" id="ARBA00023136"/>
    </source>
</evidence>
<dbReference type="SUPFAM" id="SSF90123">
    <property type="entry name" value="ABC transporter transmembrane region"/>
    <property type="match status" value="1"/>
</dbReference>
<keyword evidence="7" id="KW-0645">Protease</keyword>
<evidence type="ECO:0000259" key="13">
    <source>
        <dbReference type="PROSITE" id="PS50929"/>
    </source>
</evidence>
<comment type="caution">
    <text evidence="15">The sequence shown here is derived from an EMBL/GenBank/DDBJ whole genome shotgun (WGS) entry which is preliminary data.</text>
</comment>
<name>A0A800MXA5_CYTFI</name>
<dbReference type="InterPro" id="IPR011527">
    <property type="entry name" value="ABC1_TM_dom"/>
</dbReference>
<dbReference type="GO" id="GO:0005524">
    <property type="term" value="F:ATP binding"/>
    <property type="evidence" value="ECO:0007669"/>
    <property type="project" value="UniProtKB-KW"/>
</dbReference>
<dbReference type="PANTHER" id="PTHR43394">
    <property type="entry name" value="ATP-DEPENDENT PERMEASE MDL1, MITOCHONDRIAL"/>
    <property type="match status" value="1"/>
</dbReference>
<dbReference type="Gene3D" id="3.40.50.300">
    <property type="entry name" value="P-loop containing nucleotide triphosphate hydrolases"/>
    <property type="match status" value="1"/>
</dbReference>
<sequence>MTRKKTMRTVPFMEQMERSECGICCLKMLAKYYRSSVSFYELQERLSVGRDGISMYNLASTAESVGFTCSAVKVSLDGLESVSLPAILHWEQNHYVILEKIKNGTYFIVDPAKGKIRLSVTEMEKGFNGYALLCQPQDKLWAVKKDSSTKAWSQYTYLLKQNKKLILSVLFMSGCLQIFTLGLPILTKFIIDALNEENVNLFSLLGAATFFLILFQTCFSYLRTKVLIRLKNTLDLQMMSRFIQHFLSLPYKFFQLRTFGDLIFRANSNVHIREILSANVITSIFDSLLIVAMFSFAAYFSMTMGISVLLLILLSAATVLVFNPKLKHLSKETVMAQTAVQGAMSEMIYHIAAIKTTGTEERTYRNWNSRFVEYLRKVKSRDAAMNWLDSLNAGIQTIAPFIILWIGVMEMLNGRLTLGTLVAIFTMAGSLFLLVENLVRSVSQLIMLKAYLMRAGDILHARPEQDQSKQLKKLDKLSGSIELKDVTFKYSEFSEPSLQSISLSVQPGQKVAIVGPSGSGKSTLARLMIGLHQPNAGTICFDGISIRELDLPSLRKQIGVVSQETPIFNKTILENVSLYHEEATEEEIIKACKRSGIHNEIMAMPMHYFTPVAEGGADISGGQRQRIAIARALLKEPQILLLDEATSAVDNQNERHIHDQVRSIACTQIIIAHRLNTIKDADVIIVLENGRIVQAGRHEELLAADGLYKEMYGQEPAVQVV</sequence>
<evidence type="ECO:0000313" key="16">
    <source>
        <dbReference type="Proteomes" id="UP000465778"/>
    </source>
</evidence>
<evidence type="ECO:0000256" key="5">
    <source>
        <dbReference type="ARBA" id="ARBA00022741"/>
    </source>
</evidence>
<dbReference type="InterPro" id="IPR003439">
    <property type="entry name" value="ABC_transporter-like_ATP-bd"/>
</dbReference>
<evidence type="ECO:0000256" key="4">
    <source>
        <dbReference type="ARBA" id="ARBA00022692"/>
    </source>
</evidence>
<dbReference type="CDD" id="cd18555">
    <property type="entry name" value="ABC_6TM_T1SS_like"/>
    <property type="match status" value="1"/>
</dbReference>
<feature type="domain" description="ABC transporter" evidence="12">
    <location>
        <begin position="481"/>
        <end position="714"/>
    </location>
</feature>
<dbReference type="InterPro" id="IPR027417">
    <property type="entry name" value="P-loop_NTPase"/>
</dbReference>
<feature type="transmembrane region" description="Helical" evidence="11">
    <location>
        <begin position="199"/>
        <end position="222"/>
    </location>
</feature>
<keyword evidence="3" id="KW-1003">Cell membrane</keyword>
<evidence type="ECO:0000259" key="14">
    <source>
        <dbReference type="PROSITE" id="PS50990"/>
    </source>
</evidence>
<feature type="transmembrane region" description="Helical" evidence="11">
    <location>
        <begin position="165"/>
        <end position="187"/>
    </location>
</feature>
<dbReference type="Gene3D" id="3.90.70.10">
    <property type="entry name" value="Cysteine proteinases"/>
    <property type="match status" value="1"/>
</dbReference>
<dbReference type="InterPro" id="IPR005074">
    <property type="entry name" value="Peptidase_C39"/>
</dbReference>
<feature type="transmembrane region" description="Helical" evidence="11">
    <location>
        <begin position="418"/>
        <end position="439"/>
    </location>
</feature>
<keyword evidence="10 11" id="KW-0472">Membrane</keyword>
<feature type="transmembrane region" description="Helical" evidence="11">
    <location>
        <begin position="275"/>
        <end position="298"/>
    </location>
</feature>
<evidence type="ECO:0000256" key="1">
    <source>
        <dbReference type="ARBA" id="ARBA00004651"/>
    </source>
</evidence>
<dbReference type="Proteomes" id="UP000465778">
    <property type="component" value="Unassembled WGS sequence"/>
</dbReference>
<protein>
    <submittedName>
        <fullName evidence="15">Heterodimeric efflux ABC transporter, permease/ATP-binding subunit 2</fullName>
    </submittedName>
</protein>
<dbReference type="Pfam" id="PF00664">
    <property type="entry name" value="ABC_membrane"/>
    <property type="match status" value="1"/>
</dbReference>
<feature type="transmembrane region" description="Helical" evidence="11">
    <location>
        <begin position="304"/>
        <end position="322"/>
    </location>
</feature>
<dbReference type="GO" id="GO:0005886">
    <property type="term" value="C:plasma membrane"/>
    <property type="evidence" value="ECO:0007669"/>
    <property type="project" value="UniProtKB-SubCell"/>
</dbReference>
<dbReference type="SMART" id="SM00382">
    <property type="entry name" value="AAA"/>
    <property type="match status" value="1"/>
</dbReference>
<dbReference type="OrthoDB" id="9762778at2"/>
<dbReference type="PROSITE" id="PS50990">
    <property type="entry name" value="PEPTIDASE_C39"/>
    <property type="match status" value="1"/>
</dbReference>
<keyword evidence="2" id="KW-0813">Transport</keyword>
<dbReference type="Gene3D" id="1.20.1560.10">
    <property type="entry name" value="ABC transporter type 1, transmembrane domain"/>
    <property type="match status" value="1"/>
</dbReference>
<evidence type="ECO:0000313" key="15">
    <source>
        <dbReference type="EMBL" id="KAF0824173.1"/>
    </source>
</evidence>
<evidence type="ECO:0000256" key="11">
    <source>
        <dbReference type="SAM" id="Phobius"/>
    </source>
</evidence>
<dbReference type="InterPro" id="IPR017871">
    <property type="entry name" value="ABC_transporter-like_CS"/>
</dbReference>
<dbReference type="FunFam" id="3.40.50.300:FF:000299">
    <property type="entry name" value="ABC transporter ATP-binding protein/permease"/>
    <property type="match status" value="1"/>
</dbReference>
<feature type="transmembrane region" description="Helical" evidence="11">
    <location>
        <begin position="386"/>
        <end position="406"/>
    </location>
</feature>
<dbReference type="SUPFAM" id="SSF52540">
    <property type="entry name" value="P-loop containing nucleoside triphosphate hydrolases"/>
    <property type="match status" value="1"/>
</dbReference>
<dbReference type="InterPro" id="IPR003593">
    <property type="entry name" value="AAA+_ATPase"/>
</dbReference>
<dbReference type="EMBL" id="VDEM01000018">
    <property type="protein sequence ID" value="KAF0824173.1"/>
    <property type="molecule type" value="Genomic_DNA"/>
</dbReference>
<organism evidence="15 16">
    <name type="scientific">Cytobacillus firmus</name>
    <name type="common">Bacillus firmus</name>
    <dbReference type="NCBI Taxonomy" id="1399"/>
    <lineage>
        <taxon>Bacteria</taxon>
        <taxon>Bacillati</taxon>
        <taxon>Bacillota</taxon>
        <taxon>Bacilli</taxon>
        <taxon>Bacillales</taxon>
        <taxon>Bacillaceae</taxon>
        <taxon>Cytobacillus</taxon>
    </lineage>
</organism>
<evidence type="ECO:0000256" key="9">
    <source>
        <dbReference type="ARBA" id="ARBA00022989"/>
    </source>
</evidence>
<dbReference type="PANTHER" id="PTHR43394:SF1">
    <property type="entry name" value="ATP-BINDING CASSETTE SUB-FAMILY B MEMBER 10, MITOCHONDRIAL"/>
    <property type="match status" value="1"/>
</dbReference>
<evidence type="ECO:0000256" key="3">
    <source>
        <dbReference type="ARBA" id="ARBA00022475"/>
    </source>
</evidence>
<dbReference type="GO" id="GO:0008234">
    <property type="term" value="F:cysteine-type peptidase activity"/>
    <property type="evidence" value="ECO:0007669"/>
    <property type="project" value="UniProtKB-KW"/>
</dbReference>
<evidence type="ECO:0000256" key="2">
    <source>
        <dbReference type="ARBA" id="ARBA00022448"/>
    </source>
</evidence>
<keyword evidence="7" id="KW-0788">Thiol protease</keyword>
<dbReference type="Pfam" id="PF00005">
    <property type="entry name" value="ABC_tran"/>
    <property type="match status" value="1"/>
</dbReference>
<accession>A0A800MXA5</accession>
<dbReference type="PROSITE" id="PS00211">
    <property type="entry name" value="ABC_TRANSPORTER_1"/>
    <property type="match status" value="1"/>
</dbReference>
<gene>
    <name evidence="15" type="ORF">KIS1582_1988</name>
</gene>
<dbReference type="GO" id="GO:0016887">
    <property type="term" value="F:ATP hydrolysis activity"/>
    <property type="evidence" value="ECO:0007669"/>
    <property type="project" value="InterPro"/>
</dbReference>
<dbReference type="GO" id="GO:0006508">
    <property type="term" value="P:proteolysis"/>
    <property type="evidence" value="ECO:0007669"/>
    <property type="project" value="InterPro"/>
</dbReference>
<dbReference type="Pfam" id="PF03412">
    <property type="entry name" value="Peptidase_C39"/>
    <property type="match status" value="1"/>
</dbReference>
<evidence type="ECO:0000256" key="8">
    <source>
        <dbReference type="ARBA" id="ARBA00022840"/>
    </source>
</evidence>
<reference evidence="15 16" key="1">
    <citation type="journal article" date="2020" name="G3 (Bethesda)">
        <title>Whole Genome Sequencing and Comparative Genomics of Two Nematicidal Bacillus Strains Reveals a Wide Range of Possible Virulence Factors.</title>
        <authorList>
            <person name="Susic N."/>
            <person name="Janezic S."/>
            <person name="Rupnik M."/>
            <person name="Geric Stare B."/>
        </authorList>
    </citation>
    <scope>NUCLEOTIDE SEQUENCE [LARGE SCALE GENOMIC DNA]</scope>
    <source>
        <strain evidence="15 16">I-1582</strain>
    </source>
</reference>
<evidence type="ECO:0000256" key="7">
    <source>
        <dbReference type="ARBA" id="ARBA00022807"/>
    </source>
</evidence>
<comment type="subcellular location">
    <subcellularLocation>
        <location evidence="1">Cell membrane</location>
        <topology evidence="1">Multi-pass membrane protein</topology>
    </subcellularLocation>
</comment>
<dbReference type="RefSeq" id="WP_159344972.1">
    <property type="nucleotide sequence ID" value="NZ_JBALOT010000051.1"/>
</dbReference>
<keyword evidence="8 15" id="KW-0067">ATP-binding</keyword>
<keyword evidence="4 11" id="KW-0812">Transmembrane</keyword>
<dbReference type="AlphaFoldDB" id="A0A800MXA5"/>
<dbReference type="PROSITE" id="PS50929">
    <property type="entry name" value="ABC_TM1F"/>
    <property type="match status" value="1"/>
</dbReference>
<feature type="domain" description="ABC transmembrane type-1" evidence="13">
    <location>
        <begin position="169"/>
        <end position="447"/>
    </location>
</feature>